<proteinExistence type="predicted"/>
<gene>
    <name evidence="2" type="ORF">LCGC14_1969690</name>
</gene>
<comment type="caution">
    <text evidence="2">The sequence shown here is derived from an EMBL/GenBank/DDBJ whole genome shotgun (WGS) entry which is preliminary data.</text>
</comment>
<keyword evidence="1" id="KW-1133">Transmembrane helix</keyword>
<organism evidence="2">
    <name type="scientific">marine sediment metagenome</name>
    <dbReference type="NCBI Taxonomy" id="412755"/>
    <lineage>
        <taxon>unclassified sequences</taxon>
        <taxon>metagenomes</taxon>
        <taxon>ecological metagenomes</taxon>
    </lineage>
</organism>
<dbReference type="EMBL" id="LAZR01021838">
    <property type="protein sequence ID" value="KKL83940.1"/>
    <property type="molecule type" value="Genomic_DNA"/>
</dbReference>
<keyword evidence="1" id="KW-0812">Transmembrane</keyword>
<protein>
    <submittedName>
        <fullName evidence="2">Uncharacterized protein</fullName>
    </submittedName>
</protein>
<keyword evidence="1" id="KW-0472">Membrane</keyword>
<evidence type="ECO:0000256" key="1">
    <source>
        <dbReference type="SAM" id="Phobius"/>
    </source>
</evidence>
<accession>A0A0F9HQH3</accession>
<sequence length="79" mass="9358">MEGIIIMELILLGIAVGLVSASFFYYPVRWIAWFMNEYTSVYPYCVNTSYCSDRVKEKVYQWTYRVVAGLTVFGAWYQW</sequence>
<feature type="transmembrane region" description="Helical" evidence="1">
    <location>
        <begin position="6"/>
        <end position="26"/>
    </location>
</feature>
<name>A0A0F9HQH3_9ZZZZ</name>
<reference evidence="2" key="1">
    <citation type="journal article" date="2015" name="Nature">
        <title>Complex archaea that bridge the gap between prokaryotes and eukaryotes.</title>
        <authorList>
            <person name="Spang A."/>
            <person name="Saw J.H."/>
            <person name="Jorgensen S.L."/>
            <person name="Zaremba-Niedzwiedzka K."/>
            <person name="Martijn J."/>
            <person name="Lind A.E."/>
            <person name="van Eijk R."/>
            <person name="Schleper C."/>
            <person name="Guy L."/>
            <person name="Ettema T.J."/>
        </authorList>
    </citation>
    <scope>NUCLEOTIDE SEQUENCE</scope>
</reference>
<evidence type="ECO:0000313" key="2">
    <source>
        <dbReference type="EMBL" id="KKL83940.1"/>
    </source>
</evidence>
<dbReference type="AlphaFoldDB" id="A0A0F9HQH3"/>